<dbReference type="InterPro" id="IPR002404">
    <property type="entry name" value="IRS_PTB"/>
</dbReference>
<dbReference type="GO" id="GO:0008543">
    <property type="term" value="P:fibroblast growth factor receptor signaling pathway"/>
    <property type="evidence" value="ECO:0007669"/>
    <property type="project" value="TreeGrafter"/>
</dbReference>
<feature type="compositionally biased region" description="Polar residues" evidence="6">
    <location>
        <begin position="123"/>
        <end position="135"/>
    </location>
</feature>
<dbReference type="GO" id="GO:0005104">
    <property type="term" value="F:fibroblast growth factor receptor binding"/>
    <property type="evidence" value="ECO:0007669"/>
    <property type="project" value="TreeGrafter"/>
</dbReference>
<evidence type="ECO:0000259" key="7">
    <source>
        <dbReference type="PROSITE" id="PS51064"/>
    </source>
</evidence>
<feature type="domain" description="IRS-type PTB" evidence="7">
    <location>
        <begin position="10"/>
        <end position="113"/>
    </location>
</feature>
<proteinExistence type="predicted"/>
<keyword evidence="2" id="KW-0597">Phosphoprotein</keyword>
<evidence type="ECO:0000256" key="1">
    <source>
        <dbReference type="ARBA" id="ARBA00004370"/>
    </source>
</evidence>
<dbReference type="KEGG" id="btab:109035211"/>
<protein>
    <recommendedName>
        <fullName evidence="7">IRS-type PTB domain-containing protein</fullName>
    </recommendedName>
</protein>
<keyword evidence="3" id="KW-0519">Myristate</keyword>
<sequence length="412" mass="45662">MGCVLSKKNINDIHPHIFKVMNVDDLGNRLSSGQLEITESDLILHQQGGRNKTTWPLRCLRRYGFDAEIFSFESGRRCQTGAGIYAFKCSRAEQLFNLLQSRIQLTHNSNEDIVSHDLPHSPPNGSCASQISPSPDSNYLVPRSDGCLSSNQPRIRNWINVVFGRATLNPLKGPPLPSEIYVNRNIGEDDPAVDKENCNGNIHPYVNVNVNRIKPPPPEIAKPAPNPEATKPYMNLDLNLIESIRPILKPVHLISPPEDVDPSKVYMNMVPGSSPTSVVSNDLITKPNDYMNLVMNESCSKIKPTPDVLNTKSTTITRKTNYIVLDLHNNNPPDPNPSPSSLSSNNPTFETKLSDTYATIDFDRTHALSHTVKPNSDNDKEGCRKTRHHSTVAVSDIHLLAFPPRGSSSLSD</sequence>
<organism evidence="8 9">
    <name type="scientific">Bemisia tabaci</name>
    <name type="common">Sweetpotato whitefly</name>
    <name type="synonym">Aleurodes tabaci</name>
    <dbReference type="NCBI Taxonomy" id="7038"/>
    <lineage>
        <taxon>Eukaryota</taxon>
        <taxon>Metazoa</taxon>
        <taxon>Ecdysozoa</taxon>
        <taxon>Arthropoda</taxon>
        <taxon>Hexapoda</taxon>
        <taxon>Insecta</taxon>
        <taxon>Pterygota</taxon>
        <taxon>Neoptera</taxon>
        <taxon>Paraneoptera</taxon>
        <taxon>Hemiptera</taxon>
        <taxon>Sternorrhyncha</taxon>
        <taxon>Aleyrodoidea</taxon>
        <taxon>Aleyrodidae</taxon>
        <taxon>Aleyrodinae</taxon>
        <taxon>Bemisia</taxon>
    </lineage>
</organism>
<keyword evidence="5" id="KW-0449">Lipoprotein</keyword>
<dbReference type="Pfam" id="PF02174">
    <property type="entry name" value="IRS"/>
    <property type="match status" value="1"/>
</dbReference>
<dbReference type="SMART" id="SM00310">
    <property type="entry name" value="PTBI"/>
    <property type="match status" value="1"/>
</dbReference>
<comment type="subcellular location">
    <subcellularLocation>
        <location evidence="1">Membrane</location>
    </subcellularLocation>
</comment>
<evidence type="ECO:0000256" key="2">
    <source>
        <dbReference type="ARBA" id="ARBA00022553"/>
    </source>
</evidence>
<dbReference type="Gene3D" id="2.30.29.30">
    <property type="entry name" value="Pleckstrin-homology domain (PH domain)/Phosphotyrosine-binding domain (PTB)"/>
    <property type="match status" value="1"/>
</dbReference>
<evidence type="ECO:0000256" key="6">
    <source>
        <dbReference type="SAM" id="MobiDB-lite"/>
    </source>
</evidence>
<feature type="region of interest" description="Disordered" evidence="6">
    <location>
        <begin position="368"/>
        <end position="389"/>
    </location>
</feature>
<evidence type="ECO:0000256" key="4">
    <source>
        <dbReference type="ARBA" id="ARBA00023136"/>
    </source>
</evidence>
<dbReference type="GO" id="GO:0016020">
    <property type="term" value="C:membrane"/>
    <property type="evidence" value="ECO:0007669"/>
    <property type="project" value="UniProtKB-SubCell"/>
</dbReference>
<dbReference type="OrthoDB" id="6279276at2759"/>
<feature type="region of interest" description="Disordered" evidence="6">
    <location>
        <begin position="114"/>
        <end position="135"/>
    </location>
</feature>
<name>A0A9P0F7R7_BEMTA</name>
<keyword evidence="4" id="KW-0472">Membrane</keyword>
<dbReference type="SUPFAM" id="SSF50729">
    <property type="entry name" value="PH domain-like"/>
    <property type="match status" value="1"/>
</dbReference>
<evidence type="ECO:0000313" key="9">
    <source>
        <dbReference type="Proteomes" id="UP001152759"/>
    </source>
</evidence>
<dbReference type="InterPro" id="IPR011993">
    <property type="entry name" value="PH-like_dom_sf"/>
</dbReference>
<dbReference type="PANTHER" id="PTHR21258">
    <property type="entry name" value="DOCKING PROTEIN RELATED"/>
    <property type="match status" value="1"/>
</dbReference>
<dbReference type="PANTHER" id="PTHR21258:SF55">
    <property type="entry name" value="FI23523P1"/>
    <property type="match status" value="1"/>
</dbReference>
<gene>
    <name evidence="8" type="ORF">BEMITA_LOCUS13752</name>
</gene>
<dbReference type="PROSITE" id="PS51064">
    <property type="entry name" value="IRS_PTB"/>
    <property type="match status" value="1"/>
</dbReference>
<dbReference type="AlphaFoldDB" id="A0A9P0F7R7"/>
<dbReference type="SMART" id="SM01244">
    <property type="entry name" value="IRS"/>
    <property type="match status" value="1"/>
</dbReference>
<dbReference type="GO" id="GO:0005068">
    <property type="term" value="F:transmembrane receptor protein tyrosine kinase adaptor activity"/>
    <property type="evidence" value="ECO:0007669"/>
    <property type="project" value="TreeGrafter"/>
</dbReference>
<dbReference type="InterPro" id="IPR038742">
    <property type="entry name" value="FRS2_PTB"/>
</dbReference>
<accession>A0A9P0F7R7</accession>
<feature type="region of interest" description="Disordered" evidence="6">
    <location>
        <begin position="327"/>
        <end position="350"/>
    </location>
</feature>
<dbReference type="Proteomes" id="UP001152759">
    <property type="component" value="Chromosome 9"/>
</dbReference>
<evidence type="ECO:0000256" key="3">
    <source>
        <dbReference type="ARBA" id="ARBA00022707"/>
    </source>
</evidence>
<evidence type="ECO:0000256" key="5">
    <source>
        <dbReference type="ARBA" id="ARBA00023288"/>
    </source>
</evidence>
<dbReference type="CDD" id="cd01202">
    <property type="entry name" value="PTB_FRS2"/>
    <property type="match status" value="1"/>
</dbReference>
<keyword evidence="9" id="KW-1185">Reference proteome</keyword>
<dbReference type="EMBL" id="OU963870">
    <property type="protein sequence ID" value="CAH0395583.1"/>
    <property type="molecule type" value="Genomic_DNA"/>
</dbReference>
<dbReference type="InterPro" id="IPR050996">
    <property type="entry name" value="Docking_Protein_DOK"/>
</dbReference>
<evidence type="ECO:0000313" key="8">
    <source>
        <dbReference type="EMBL" id="CAH0395583.1"/>
    </source>
</evidence>
<reference evidence="8" key="1">
    <citation type="submission" date="2021-12" db="EMBL/GenBank/DDBJ databases">
        <authorList>
            <person name="King R."/>
        </authorList>
    </citation>
    <scope>NUCLEOTIDE SEQUENCE</scope>
</reference>
<dbReference type="GO" id="GO:0005737">
    <property type="term" value="C:cytoplasm"/>
    <property type="evidence" value="ECO:0007669"/>
    <property type="project" value="TreeGrafter"/>
</dbReference>